<protein>
    <submittedName>
        <fullName evidence="3">RNA recognition motif. (A.k.a. RRM, RBD, or RNP domain)</fullName>
    </submittedName>
</protein>
<keyword evidence="4" id="KW-1185">Reference proteome</keyword>
<dbReference type="SMART" id="SM00360">
    <property type="entry name" value="RRM"/>
    <property type="match status" value="1"/>
</dbReference>
<keyword evidence="1" id="KW-0694">RNA-binding</keyword>
<evidence type="ECO:0000313" key="3">
    <source>
        <dbReference type="EMBL" id="SHM65170.1"/>
    </source>
</evidence>
<dbReference type="AlphaFoldDB" id="A0A1M7KIG4"/>
<dbReference type="InterPro" id="IPR012677">
    <property type="entry name" value="Nucleotide-bd_a/b_plait_sf"/>
</dbReference>
<dbReference type="EMBL" id="FRBL01000009">
    <property type="protein sequence ID" value="SHM65170.1"/>
    <property type="molecule type" value="Genomic_DNA"/>
</dbReference>
<accession>A0A1M7KIG4</accession>
<reference evidence="3 4" key="1">
    <citation type="submission" date="2016-11" db="EMBL/GenBank/DDBJ databases">
        <authorList>
            <person name="Jaros S."/>
            <person name="Januszkiewicz K."/>
            <person name="Wedrychowicz H."/>
        </authorList>
    </citation>
    <scope>NUCLEOTIDE SEQUENCE [LARGE SCALE GENOMIC DNA]</scope>
    <source>
        <strain evidence="3 4">DSM 27406</strain>
    </source>
</reference>
<evidence type="ECO:0000259" key="2">
    <source>
        <dbReference type="PROSITE" id="PS50102"/>
    </source>
</evidence>
<dbReference type="OrthoDB" id="9798855at2"/>
<dbReference type="SUPFAM" id="SSF54928">
    <property type="entry name" value="RNA-binding domain, RBD"/>
    <property type="match status" value="1"/>
</dbReference>
<dbReference type="Pfam" id="PF00076">
    <property type="entry name" value="RRM_1"/>
    <property type="match status" value="1"/>
</dbReference>
<dbReference type="GO" id="GO:0003723">
    <property type="term" value="F:RNA binding"/>
    <property type="evidence" value="ECO:0007669"/>
    <property type="project" value="UniProtKB-KW"/>
</dbReference>
<evidence type="ECO:0000313" key="4">
    <source>
        <dbReference type="Proteomes" id="UP000184420"/>
    </source>
</evidence>
<gene>
    <name evidence="3" type="ORF">SAMN05444266_109348</name>
</gene>
<dbReference type="RefSeq" id="WP_073085942.1">
    <property type="nucleotide sequence ID" value="NZ_FRBL01000009.1"/>
</dbReference>
<evidence type="ECO:0000256" key="1">
    <source>
        <dbReference type="ARBA" id="ARBA00022884"/>
    </source>
</evidence>
<dbReference type="InterPro" id="IPR052462">
    <property type="entry name" value="SLIRP/GR-RBP-like"/>
</dbReference>
<feature type="domain" description="RRM" evidence="2">
    <location>
        <begin position="1"/>
        <end position="79"/>
    </location>
</feature>
<name>A0A1M7KIG4_9BACT</name>
<dbReference type="PANTHER" id="PTHR48027">
    <property type="entry name" value="HETEROGENEOUS NUCLEAR RIBONUCLEOPROTEIN 87F-RELATED"/>
    <property type="match status" value="1"/>
</dbReference>
<organism evidence="3 4">
    <name type="scientific">Chitinophaga jiangningensis</name>
    <dbReference type="NCBI Taxonomy" id="1419482"/>
    <lineage>
        <taxon>Bacteria</taxon>
        <taxon>Pseudomonadati</taxon>
        <taxon>Bacteroidota</taxon>
        <taxon>Chitinophagia</taxon>
        <taxon>Chitinophagales</taxon>
        <taxon>Chitinophagaceae</taxon>
        <taxon>Chitinophaga</taxon>
    </lineage>
</organism>
<dbReference type="InterPro" id="IPR000504">
    <property type="entry name" value="RRM_dom"/>
</dbReference>
<dbReference type="PROSITE" id="PS50102">
    <property type="entry name" value="RRM"/>
    <property type="match status" value="1"/>
</dbReference>
<dbReference type="STRING" id="1419482.SAMN05444266_109348"/>
<sequence length="91" mass="10405">MNLFVGNLSDQTTEQQLSELFAPFGAVQSAKVIYDTYSGRSKGFAFIDMPDAAEAERAMRNLNETFLDRKAIVVNEARPRADRERFPRPRY</sequence>
<dbReference type="Proteomes" id="UP000184420">
    <property type="component" value="Unassembled WGS sequence"/>
</dbReference>
<dbReference type="Gene3D" id="3.30.70.330">
    <property type="match status" value="1"/>
</dbReference>
<proteinExistence type="predicted"/>
<dbReference type="InterPro" id="IPR035979">
    <property type="entry name" value="RBD_domain_sf"/>
</dbReference>